<keyword evidence="6" id="KW-0282">Flagellum</keyword>
<proteinExistence type="inferred from homology"/>
<organism evidence="6 7">
    <name type="scientific">Handelsmanbacteria sp. (strain RIFCSPLOWO2_12_FULL_64_10)</name>
    <dbReference type="NCBI Taxonomy" id="1817868"/>
    <lineage>
        <taxon>Bacteria</taxon>
        <taxon>Candidatus Handelsmaniibacteriota</taxon>
    </lineage>
</organism>
<dbReference type="EMBL" id="MFKF01000023">
    <property type="protein sequence ID" value="OGG56895.1"/>
    <property type="molecule type" value="Genomic_DNA"/>
</dbReference>
<accession>A0A1F6D690</accession>
<keyword evidence="3 4" id="KW-0975">Bacterial flagellum</keyword>
<dbReference type="AlphaFoldDB" id="A0A1F6D690"/>
<keyword evidence="6" id="KW-0969">Cilium</keyword>
<protein>
    <recommendedName>
        <fullName evidence="4 5">Flagellar hook-basal body complex protein FliE</fullName>
    </recommendedName>
</protein>
<evidence type="ECO:0000313" key="6">
    <source>
        <dbReference type="EMBL" id="OGG56895.1"/>
    </source>
</evidence>
<keyword evidence="6" id="KW-0966">Cell projection</keyword>
<dbReference type="Pfam" id="PF02049">
    <property type="entry name" value="FliE"/>
    <property type="match status" value="1"/>
</dbReference>
<dbReference type="InterPro" id="IPR001624">
    <property type="entry name" value="FliE"/>
</dbReference>
<dbReference type="GO" id="GO:0071973">
    <property type="term" value="P:bacterial-type flagellum-dependent cell motility"/>
    <property type="evidence" value="ECO:0007669"/>
    <property type="project" value="InterPro"/>
</dbReference>
<evidence type="ECO:0000256" key="1">
    <source>
        <dbReference type="ARBA" id="ARBA00004117"/>
    </source>
</evidence>
<comment type="subcellular location">
    <subcellularLocation>
        <location evidence="1 4">Bacterial flagellum basal body</location>
    </subcellularLocation>
</comment>
<evidence type="ECO:0000256" key="5">
    <source>
        <dbReference type="NCBIfam" id="TIGR00205"/>
    </source>
</evidence>
<evidence type="ECO:0000313" key="7">
    <source>
        <dbReference type="Proteomes" id="UP000178606"/>
    </source>
</evidence>
<dbReference type="Proteomes" id="UP000178606">
    <property type="component" value="Unassembled WGS sequence"/>
</dbReference>
<comment type="caution">
    <text evidence="6">The sequence shown here is derived from an EMBL/GenBank/DDBJ whole genome shotgun (WGS) entry which is preliminary data.</text>
</comment>
<dbReference type="GO" id="GO:0005198">
    <property type="term" value="F:structural molecule activity"/>
    <property type="evidence" value="ECO:0007669"/>
    <property type="project" value="UniProtKB-UniRule"/>
</dbReference>
<evidence type="ECO:0000256" key="3">
    <source>
        <dbReference type="ARBA" id="ARBA00023143"/>
    </source>
</evidence>
<sequence>MTVPPSEAQPGQSPAGAPGFEDLVKGFISDVNHLQIRGGRAIDALAAGEVADVHQVTVAVAEAGMALDLLLQVRNRVTEAFQEIMRLQV</sequence>
<dbReference type="PRINTS" id="PR01006">
    <property type="entry name" value="FLGHOOKFLIE"/>
</dbReference>
<gene>
    <name evidence="4" type="primary">fliE</name>
    <name evidence="6" type="ORF">A3F84_10540</name>
</gene>
<dbReference type="HAMAP" id="MF_00724">
    <property type="entry name" value="FliE"/>
    <property type="match status" value="1"/>
</dbReference>
<evidence type="ECO:0000256" key="4">
    <source>
        <dbReference type="HAMAP-Rule" id="MF_00724"/>
    </source>
</evidence>
<comment type="similarity">
    <text evidence="2 4">Belongs to the FliE family.</text>
</comment>
<dbReference type="PANTHER" id="PTHR34653">
    <property type="match status" value="1"/>
</dbReference>
<reference evidence="6 7" key="1">
    <citation type="journal article" date="2016" name="Nat. Commun.">
        <title>Thousands of microbial genomes shed light on interconnected biogeochemical processes in an aquifer system.</title>
        <authorList>
            <person name="Anantharaman K."/>
            <person name="Brown C.T."/>
            <person name="Hug L.A."/>
            <person name="Sharon I."/>
            <person name="Castelle C.J."/>
            <person name="Probst A.J."/>
            <person name="Thomas B.C."/>
            <person name="Singh A."/>
            <person name="Wilkins M.J."/>
            <person name="Karaoz U."/>
            <person name="Brodie E.L."/>
            <person name="Williams K.H."/>
            <person name="Hubbard S.S."/>
            <person name="Banfield J.F."/>
        </authorList>
    </citation>
    <scope>NUCLEOTIDE SEQUENCE [LARGE SCALE GENOMIC DNA]</scope>
    <source>
        <strain evidence="7">RIFCSPLOWO2_12_FULL_64_10</strain>
    </source>
</reference>
<dbReference type="PANTHER" id="PTHR34653:SF1">
    <property type="entry name" value="FLAGELLAR HOOK-BASAL BODY COMPLEX PROTEIN FLIE"/>
    <property type="match status" value="1"/>
</dbReference>
<name>A0A1F6D690_HANXR</name>
<dbReference type="GO" id="GO:0009425">
    <property type="term" value="C:bacterial-type flagellum basal body"/>
    <property type="evidence" value="ECO:0007669"/>
    <property type="project" value="UniProtKB-SubCell"/>
</dbReference>
<evidence type="ECO:0000256" key="2">
    <source>
        <dbReference type="ARBA" id="ARBA00009272"/>
    </source>
</evidence>
<dbReference type="NCBIfam" id="TIGR00205">
    <property type="entry name" value="fliE"/>
    <property type="match status" value="1"/>
</dbReference>
<dbReference type="GO" id="GO:0003774">
    <property type="term" value="F:cytoskeletal motor activity"/>
    <property type="evidence" value="ECO:0007669"/>
    <property type="project" value="InterPro"/>
</dbReference>